<dbReference type="AlphaFoldDB" id="A0A1H8EVE5"/>
<dbReference type="STRING" id="46177.SAMN05660976_07122"/>
<dbReference type="Gene3D" id="3.90.79.10">
    <property type="entry name" value="Nucleoside Triphosphate Pyrophosphohydrolase"/>
    <property type="match status" value="1"/>
</dbReference>
<evidence type="ECO:0000313" key="2">
    <source>
        <dbReference type="EMBL" id="SEN23445.1"/>
    </source>
</evidence>
<reference evidence="2 3" key="1">
    <citation type="submission" date="2016-10" db="EMBL/GenBank/DDBJ databases">
        <authorList>
            <person name="de Groot N.N."/>
        </authorList>
    </citation>
    <scope>NUCLEOTIDE SEQUENCE [LARGE SCALE GENOMIC DNA]</scope>
    <source>
        <strain evidence="2 3">DSM 43357</strain>
    </source>
</reference>
<dbReference type="CDD" id="cd02883">
    <property type="entry name" value="NUDIX_Hydrolase"/>
    <property type="match status" value="1"/>
</dbReference>
<evidence type="ECO:0000259" key="1">
    <source>
        <dbReference type="PROSITE" id="PS51462"/>
    </source>
</evidence>
<dbReference type="SUPFAM" id="SSF55811">
    <property type="entry name" value="Nudix"/>
    <property type="match status" value="1"/>
</dbReference>
<dbReference type="Proteomes" id="UP000198953">
    <property type="component" value="Unassembled WGS sequence"/>
</dbReference>
<dbReference type="EMBL" id="FOBF01000023">
    <property type="protein sequence ID" value="SEN23445.1"/>
    <property type="molecule type" value="Genomic_DNA"/>
</dbReference>
<organism evidence="2 3">
    <name type="scientific">Nonomuraea pusilla</name>
    <dbReference type="NCBI Taxonomy" id="46177"/>
    <lineage>
        <taxon>Bacteria</taxon>
        <taxon>Bacillati</taxon>
        <taxon>Actinomycetota</taxon>
        <taxon>Actinomycetes</taxon>
        <taxon>Streptosporangiales</taxon>
        <taxon>Streptosporangiaceae</taxon>
        <taxon>Nonomuraea</taxon>
    </lineage>
</organism>
<dbReference type="OrthoDB" id="4556257at2"/>
<dbReference type="InterPro" id="IPR015797">
    <property type="entry name" value="NUDIX_hydrolase-like_dom_sf"/>
</dbReference>
<feature type="domain" description="Nudix hydrolase" evidence="1">
    <location>
        <begin position="93"/>
        <end position="248"/>
    </location>
</feature>
<name>A0A1H8EVE5_9ACTN</name>
<dbReference type="InterPro" id="IPR000086">
    <property type="entry name" value="NUDIX_hydrolase_dom"/>
</dbReference>
<dbReference type="Pfam" id="PF00293">
    <property type="entry name" value="NUDIX"/>
    <property type="match status" value="1"/>
</dbReference>
<proteinExistence type="predicted"/>
<dbReference type="PROSITE" id="PS51462">
    <property type="entry name" value="NUDIX"/>
    <property type="match status" value="1"/>
</dbReference>
<gene>
    <name evidence="2" type="ORF">SAMN05660976_07122</name>
</gene>
<sequence>MRQVTDPRTAGPRLLEVRRIRLVEVAPPSPSPEERQAMDRVWEESVRANPSLFDGPVVACAGLEWEQPRHAVIHWARTTFRTFALRRVPGATSWLPGLFVSVVQPADDGRLLVGRMAPTTATPGRWQFPGGGVEPPGAREALDLAALRRNAARELLEETGVQAAPDDLTPWLVTHGKRGSVGVLFVAPPRPGSLLRDRYAAVVASETALGRDPELDRIAFVGSPEEAAGLGGRPVDYLEPVVTRYAAATHRGSP</sequence>
<protein>
    <submittedName>
        <fullName evidence="2">NUDIX domain-containing protein</fullName>
    </submittedName>
</protein>
<keyword evidence="3" id="KW-1185">Reference proteome</keyword>
<evidence type="ECO:0000313" key="3">
    <source>
        <dbReference type="Proteomes" id="UP000198953"/>
    </source>
</evidence>
<accession>A0A1H8EVE5</accession>